<dbReference type="OrthoDB" id="9814256at2"/>
<dbReference type="PANTHER" id="PTHR42930">
    <property type="entry name" value="PHOSPHATE-SPECIFIC TRANSPORT SYSTEM ACCESSORY PROTEIN PHOU"/>
    <property type="match status" value="1"/>
</dbReference>
<dbReference type="KEGG" id="cfer:D4Z93_05525"/>
<evidence type="ECO:0000313" key="10">
    <source>
        <dbReference type="Proteomes" id="UP000266301"/>
    </source>
</evidence>
<dbReference type="SUPFAM" id="SSF109755">
    <property type="entry name" value="PhoU-like"/>
    <property type="match status" value="1"/>
</dbReference>
<evidence type="ECO:0000256" key="5">
    <source>
        <dbReference type="ARBA" id="ARBA00022490"/>
    </source>
</evidence>
<dbReference type="PIRSF" id="PIRSF003107">
    <property type="entry name" value="PhoU"/>
    <property type="match status" value="1"/>
</dbReference>
<dbReference type="AlphaFoldDB" id="A0A386H2R3"/>
<evidence type="ECO:0000256" key="2">
    <source>
        <dbReference type="ARBA" id="ARBA00008107"/>
    </source>
</evidence>
<dbReference type="FunFam" id="1.20.58.220:FF:000004">
    <property type="entry name" value="Phosphate-specific transport system accessory protein PhoU"/>
    <property type="match status" value="1"/>
</dbReference>
<evidence type="ECO:0000256" key="4">
    <source>
        <dbReference type="ARBA" id="ARBA00022448"/>
    </source>
</evidence>
<feature type="domain" description="PhoU" evidence="8">
    <location>
        <begin position="17"/>
        <end position="104"/>
    </location>
</feature>
<dbReference type="GO" id="GO:0005737">
    <property type="term" value="C:cytoplasm"/>
    <property type="evidence" value="ECO:0007669"/>
    <property type="project" value="UniProtKB-SubCell"/>
</dbReference>
<keyword evidence="6 7" id="KW-0592">Phosphate transport</keyword>
<dbReference type="InterPro" id="IPR038078">
    <property type="entry name" value="PhoU-like_sf"/>
</dbReference>
<dbReference type="GO" id="GO:0030643">
    <property type="term" value="P:intracellular phosphate ion homeostasis"/>
    <property type="evidence" value="ECO:0007669"/>
    <property type="project" value="InterPro"/>
</dbReference>
<reference evidence="9 10" key="1">
    <citation type="journal article" date="2019" name="Int. J. Syst. Evol. Microbiol.">
        <title>Clostridium fermenticellae sp. nov., isolated from the mud in a fermentation cellar for the production of the Chinese liquor, baijiu.</title>
        <authorList>
            <person name="Xu P.X."/>
            <person name="Chai L.J."/>
            <person name="Qiu T."/>
            <person name="Zhang X.J."/>
            <person name="Lu Z.M."/>
            <person name="Xiao C."/>
            <person name="Wang S.T."/>
            <person name="Shen C.H."/>
            <person name="Shi J.S."/>
            <person name="Xu Z.H."/>
        </authorList>
    </citation>
    <scope>NUCLEOTIDE SEQUENCE [LARGE SCALE GENOMIC DNA]</scope>
    <source>
        <strain evidence="9 10">JN500901</strain>
    </source>
</reference>
<dbReference type="NCBIfam" id="TIGR02135">
    <property type="entry name" value="phoU_full"/>
    <property type="match status" value="1"/>
</dbReference>
<evidence type="ECO:0000256" key="3">
    <source>
        <dbReference type="ARBA" id="ARBA00011738"/>
    </source>
</evidence>
<dbReference type="RefSeq" id="WP_119971096.1">
    <property type="nucleotide sequence ID" value="NZ_CP032416.1"/>
</dbReference>
<dbReference type="InterPro" id="IPR026022">
    <property type="entry name" value="PhoU_dom"/>
</dbReference>
<name>A0A386H2R3_9CLOT</name>
<evidence type="ECO:0000256" key="6">
    <source>
        <dbReference type="ARBA" id="ARBA00022592"/>
    </source>
</evidence>
<dbReference type="Gene3D" id="1.20.58.220">
    <property type="entry name" value="Phosphate transport system protein phou homolog 2, domain 2"/>
    <property type="match status" value="1"/>
</dbReference>
<dbReference type="GO" id="GO:0006817">
    <property type="term" value="P:phosphate ion transport"/>
    <property type="evidence" value="ECO:0007669"/>
    <property type="project" value="UniProtKB-KW"/>
</dbReference>
<evidence type="ECO:0000256" key="1">
    <source>
        <dbReference type="ARBA" id="ARBA00004496"/>
    </source>
</evidence>
<dbReference type="EMBL" id="CP032416">
    <property type="protein sequence ID" value="AYD40001.1"/>
    <property type="molecule type" value="Genomic_DNA"/>
</dbReference>
<dbReference type="GO" id="GO:0045936">
    <property type="term" value="P:negative regulation of phosphate metabolic process"/>
    <property type="evidence" value="ECO:0007669"/>
    <property type="project" value="InterPro"/>
</dbReference>
<organism evidence="9 10">
    <name type="scientific">Clostridium fermenticellae</name>
    <dbReference type="NCBI Taxonomy" id="2068654"/>
    <lineage>
        <taxon>Bacteria</taxon>
        <taxon>Bacillati</taxon>
        <taxon>Bacillota</taxon>
        <taxon>Clostridia</taxon>
        <taxon>Eubacteriales</taxon>
        <taxon>Clostridiaceae</taxon>
        <taxon>Clostridium</taxon>
    </lineage>
</organism>
<comment type="function">
    <text evidence="7">Plays a role in the regulation of phosphate uptake.</text>
</comment>
<keyword evidence="10" id="KW-1185">Reference proteome</keyword>
<comment type="similarity">
    <text evidence="2 7">Belongs to the PhoU family.</text>
</comment>
<evidence type="ECO:0000259" key="8">
    <source>
        <dbReference type="Pfam" id="PF01895"/>
    </source>
</evidence>
<keyword evidence="5 7" id="KW-0963">Cytoplasm</keyword>
<accession>A0A386H2R3</accession>
<protein>
    <recommendedName>
        <fullName evidence="7">Phosphate-specific transport system accessory protein PhoU</fullName>
    </recommendedName>
</protein>
<dbReference type="Pfam" id="PF01895">
    <property type="entry name" value="PhoU"/>
    <property type="match status" value="2"/>
</dbReference>
<proteinExistence type="inferred from homology"/>
<feature type="domain" description="PhoU" evidence="8">
    <location>
        <begin position="122"/>
        <end position="205"/>
    </location>
</feature>
<comment type="subunit">
    <text evidence="3 7">Homodimer.</text>
</comment>
<dbReference type="Proteomes" id="UP000266301">
    <property type="component" value="Chromosome"/>
</dbReference>
<evidence type="ECO:0000313" key="9">
    <source>
        <dbReference type="EMBL" id="AYD40001.1"/>
    </source>
</evidence>
<comment type="subcellular location">
    <subcellularLocation>
        <location evidence="1 7">Cytoplasm</location>
    </subcellularLocation>
</comment>
<gene>
    <name evidence="9" type="primary">phoU</name>
    <name evidence="9" type="ORF">D4Z93_05525</name>
</gene>
<keyword evidence="4 7" id="KW-0813">Transport</keyword>
<sequence>MTRTGFDSALEELNNDLIRMGNITEKQLRESVESLVNQDGELADKIIKNDDLVDDLQKEIENKCIRLIAKEQPLAKDLRNIFATSKIVTDIERMADYAVDIAKITQQLKNEKYIKNLIDIPKITQVIIEMIRICVDAYVYKDINEAYRACKLDDDVDKFYKSIFNEMLIIMADDKSKIREITQLLFACKYLERLGDHVTNVCEWTIYAVTGELKDLNE</sequence>
<evidence type="ECO:0000256" key="7">
    <source>
        <dbReference type="PIRNR" id="PIRNR003107"/>
    </source>
</evidence>
<dbReference type="PANTHER" id="PTHR42930:SF3">
    <property type="entry name" value="PHOSPHATE-SPECIFIC TRANSPORT SYSTEM ACCESSORY PROTEIN PHOU"/>
    <property type="match status" value="1"/>
</dbReference>
<dbReference type="InterPro" id="IPR028366">
    <property type="entry name" value="PhoU"/>
</dbReference>